<feature type="transmembrane region" description="Helical" evidence="10">
    <location>
        <begin position="884"/>
        <end position="903"/>
    </location>
</feature>
<dbReference type="Gene3D" id="3.40.50.1000">
    <property type="entry name" value="HAD superfamily/HAD-like"/>
    <property type="match status" value="1"/>
</dbReference>
<dbReference type="NCBIfam" id="TIGR01494">
    <property type="entry name" value="ATPase_P-type"/>
    <property type="match status" value="2"/>
</dbReference>
<feature type="transmembrane region" description="Helical" evidence="10">
    <location>
        <begin position="779"/>
        <end position="802"/>
    </location>
</feature>
<dbReference type="EC" id="3.6.3.-" evidence="12"/>
<keyword evidence="2" id="KW-0597">Phosphoprotein</keyword>
<dbReference type="GO" id="GO:0012505">
    <property type="term" value="C:endomembrane system"/>
    <property type="evidence" value="ECO:0007669"/>
    <property type="project" value="UniProtKB-SubCell"/>
</dbReference>
<dbReference type="SUPFAM" id="SSF81665">
    <property type="entry name" value="Calcium ATPase, transmembrane domain M"/>
    <property type="match status" value="1"/>
</dbReference>
<dbReference type="InterPro" id="IPR006068">
    <property type="entry name" value="ATPase_P-typ_cation-transptr_C"/>
</dbReference>
<dbReference type="Proteomes" id="UP000318554">
    <property type="component" value="Unassembled WGS sequence"/>
</dbReference>
<dbReference type="InterPro" id="IPR023299">
    <property type="entry name" value="ATPase_P-typ_cyto_dom_N"/>
</dbReference>
<evidence type="ECO:0000256" key="5">
    <source>
        <dbReference type="ARBA" id="ARBA00022840"/>
    </source>
</evidence>
<dbReference type="InterPro" id="IPR023298">
    <property type="entry name" value="ATPase_P-typ_TM_dom_sf"/>
</dbReference>
<keyword evidence="13" id="KW-1185">Reference proteome</keyword>
<dbReference type="Gene3D" id="2.70.150.10">
    <property type="entry name" value="Calcium-transporting ATPase, cytoplasmic transduction domain A"/>
    <property type="match status" value="1"/>
</dbReference>
<dbReference type="FunFam" id="3.40.50.1000:FF:000083">
    <property type="entry name" value="Sodium/potassium-transporting ATPase subunit alpha"/>
    <property type="match status" value="1"/>
</dbReference>
<keyword evidence="5" id="KW-0067">ATP-binding</keyword>
<keyword evidence="8 10" id="KW-1133">Transmembrane helix</keyword>
<feature type="transmembrane region" description="Helical" evidence="10">
    <location>
        <begin position="853"/>
        <end position="872"/>
    </location>
</feature>
<dbReference type="InterPro" id="IPR008250">
    <property type="entry name" value="ATPase_P-typ_transduc_dom_A_sf"/>
</dbReference>
<evidence type="ECO:0000313" key="12">
    <source>
        <dbReference type="EMBL" id="TSE25126.1"/>
    </source>
</evidence>
<dbReference type="SMART" id="SM00831">
    <property type="entry name" value="Cation_ATPase_N"/>
    <property type="match status" value="1"/>
</dbReference>
<reference evidence="12 13" key="1">
    <citation type="submission" date="2019-07" db="EMBL/GenBank/DDBJ databases">
        <title>Tepidimonas aquatica CLN-1 draft genome.</title>
        <authorList>
            <person name="Da Costa M.S."/>
            <person name="Froufe H.J.C."/>
            <person name="Egas C."/>
            <person name="Albuquerque L."/>
        </authorList>
    </citation>
    <scope>NUCLEOTIDE SEQUENCE [LARGE SCALE GENOMIC DNA]</scope>
    <source>
        <strain evidence="12 13">CLN-1</strain>
    </source>
</reference>
<feature type="domain" description="Cation-transporting P-type ATPase N-terminal" evidence="11">
    <location>
        <begin position="20"/>
        <end position="93"/>
    </location>
</feature>
<evidence type="ECO:0000256" key="6">
    <source>
        <dbReference type="ARBA" id="ARBA00022842"/>
    </source>
</evidence>
<evidence type="ECO:0000256" key="10">
    <source>
        <dbReference type="SAM" id="Phobius"/>
    </source>
</evidence>
<evidence type="ECO:0000256" key="4">
    <source>
        <dbReference type="ARBA" id="ARBA00022741"/>
    </source>
</evidence>
<dbReference type="SFLD" id="SFLDF00027">
    <property type="entry name" value="p-type_atpase"/>
    <property type="match status" value="1"/>
</dbReference>
<keyword evidence="12" id="KW-0378">Hydrolase</keyword>
<dbReference type="InterPro" id="IPR059000">
    <property type="entry name" value="ATPase_P-type_domA"/>
</dbReference>
<dbReference type="Pfam" id="PF00689">
    <property type="entry name" value="Cation_ATPase_C"/>
    <property type="match status" value="1"/>
</dbReference>
<keyword evidence="7" id="KW-1278">Translocase</keyword>
<gene>
    <name evidence="12" type="primary">ctpF</name>
    <name evidence="12" type="ORF">Taqua_01171</name>
</gene>
<dbReference type="GO" id="GO:0016020">
    <property type="term" value="C:membrane"/>
    <property type="evidence" value="ECO:0007669"/>
    <property type="project" value="InterPro"/>
</dbReference>
<dbReference type="PROSITE" id="PS00154">
    <property type="entry name" value="ATPASE_E1_E2"/>
    <property type="match status" value="1"/>
</dbReference>
<evidence type="ECO:0000256" key="2">
    <source>
        <dbReference type="ARBA" id="ARBA00022553"/>
    </source>
</evidence>
<dbReference type="InterPro" id="IPR044492">
    <property type="entry name" value="P_typ_ATPase_HD_dom"/>
</dbReference>
<proteinExistence type="predicted"/>
<evidence type="ECO:0000256" key="8">
    <source>
        <dbReference type="ARBA" id="ARBA00022989"/>
    </source>
</evidence>
<dbReference type="InterPro" id="IPR023214">
    <property type="entry name" value="HAD_sf"/>
</dbReference>
<dbReference type="SUPFAM" id="SSF81653">
    <property type="entry name" value="Calcium ATPase, transduction domain A"/>
    <property type="match status" value="1"/>
</dbReference>
<dbReference type="EMBL" id="VJNA01000012">
    <property type="protein sequence ID" value="TSE25126.1"/>
    <property type="molecule type" value="Genomic_DNA"/>
</dbReference>
<organism evidence="12 13">
    <name type="scientific">Tepidimonas aquatica</name>
    <dbReference type="NCBI Taxonomy" id="247482"/>
    <lineage>
        <taxon>Bacteria</taxon>
        <taxon>Pseudomonadati</taxon>
        <taxon>Pseudomonadota</taxon>
        <taxon>Betaproteobacteria</taxon>
        <taxon>Burkholderiales</taxon>
        <taxon>Tepidimonas</taxon>
    </lineage>
</organism>
<keyword evidence="3 10" id="KW-0812">Transmembrane</keyword>
<feature type="transmembrane region" description="Helical" evidence="10">
    <location>
        <begin position="260"/>
        <end position="279"/>
    </location>
</feature>
<dbReference type="Pfam" id="PF13246">
    <property type="entry name" value="Cation_ATPase"/>
    <property type="match status" value="1"/>
</dbReference>
<dbReference type="GO" id="GO:0015662">
    <property type="term" value="F:P-type ion transporter activity"/>
    <property type="evidence" value="ECO:0007669"/>
    <property type="project" value="UniProtKB-ARBA"/>
</dbReference>
<evidence type="ECO:0000256" key="1">
    <source>
        <dbReference type="ARBA" id="ARBA00004127"/>
    </source>
</evidence>
<keyword evidence="6" id="KW-0460">Magnesium</keyword>
<dbReference type="PRINTS" id="PR00120">
    <property type="entry name" value="HATPASE"/>
</dbReference>
<evidence type="ECO:0000256" key="7">
    <source>
        <dbReference type="ARBA" id="ARBA00022967"/>
    </source>
</evidence>
<feature type="transmembrane region" description="Helical" evidence="10">
    <location>
        <begin position="814"/>
        <end position="832"/>
    </location>
</feature>
<keyword evidence="4" id="KW-0547">Nucleotide-binding</keyword>
<dbReference type="Gene3D" id="3.40.1110.10">
    <property type="entry name" value="Calcium-transporting ATPase, cytoplasmic domain N"/>
    <property type="match status" value="1"/>
</dbReference>
<evidence type="ECO:0000259" key="11">
    <source>
        <dbReference type="SMART" id="SM00831"/>
    </source>
</evidence>
<dbReference type="InterPro" id="IPR018303">
    <property type="entry name" value="ATPase_P-typ_P_site"/>
</dbReference>
<dbReference type="Pfam" id="PF00122">
    <property type="entry name" value="E1-E2_ATPase"/>
    <property type="match status" value="1"/>
</dbReference>
<feature type="transmembrane region" description="Helical" evidence="10">
    <location>
        <begin position="710"/>
        <end position="735"/>
    </location>
</feature>
<dbReference type="InterPro" id="IPR004014">
    <property type="entry name" value="ATPase_P-typ_cation-transptr_N"/>
</dbReference>
<accession>A0A554WNH3</accession>
<feature type="transmembrane region" description="Helical" evidence="10">
    <location>
        <begin position="73"/>
        <end position="91"/>
    </location>
</feature>
<keyword evidence="9 10" id="KW-0472">Membrane</keyword>
<dbReference type="SFLD" id="SFLDG00002">
    <property type="entry name" value="C1.7:_P-type_atpase_like"/>
    <property type="match status" value="1"/>
</dbReference>
<feature type="transmembrane region" description="Helical" evidence="10">
    <location>
        <begin position="291"/>
        <end position="312"/>
    </location>
</feature>
<sequence length="913" mass="97097">MVINPVNNHILIMEKHTAPPWHSLDADTVLADLRTHAHGLTQAEATVRLQQHGPNRLQEAPPTPLGRRILRQLANLLIVVLLVAASLTLALGHVIDGAVILAVVALNVGIGLVQEGKAERALAAIRALLQPHAQVWRDGRLIDADAAHLVPGDVVQVSAGDRLPADLRWLRTHELEVDESALTGESVPVPKQHAPVPAQAELGDRTSMGYAGTLVTRGQGVGVVVATGMHTEMGRIGRLLESVGETTTPLVRQMTQMGRWITLAVLAAAVVLFGVGWGLRGLPALDMFMAAVGLGVAAIPEGLPAILSVTLAMGVQRMAQRRAIVRRLPAVETLGCVTVIGSDKTGTLTRNEMTVQAVVLASGVVRVEGSGYAPAGALVRDERVLQPAELWREAPTLLALAEGAALCNDAELVPTEAGDWRLSGDPTEGALLTLAMKAGLEPHALRTEQPRCAVLPFDTQRRWMATGHPMGDRTRVWVKGAPEAVLALCRQALDADGHLTPIDTDTWLAQAETQAAQGRRVLALATTVWPARRALTPEALAEHGLTLVGLVGLIDPPRPEAQAAIAQCRGAGIRVIMITGDHATTARAIAAQLGLSERPSVLTGQALEAMDDTALQQAVREVDVFARAAPQHKLRLVRALQAQGHVVAMTGDGVNDAPALKAADVGVAMGRQGTEAAKQAAAIVLTDDNFATIAHAVEEGRTVYDNLRKVITFLLPINGGESVSLLVAVLFGLALPIAPVQILWVNMVSSIALAMVLAFEPTEPDVMRRPPRPPSEPMLTPFVLWRVGLVSVLFAAGIFGVYRWALDAGHPADVAQTLAVNTLVAMEIFYLFSVRYLKAPSFTWAGVRGTPRVLAAVAAACGLQALFTYAPFMHTWFGSADLPLPWLAISAVVGLAVLLVLELEKAVLRRWRP</sequence>
<dbReference type="AlphaFoldDB" id="A0A554WNH3"/>
<dbReference type="SUPFAM" id="SSF56784">
    <property type="entry name" value="HAD-like"/>
    <property type="match status" value="1"/>
</dbReference>
<evidence type="ECO:0000256" key="9">
    <source>
        <dbReference type="ARBA" id="ARBA00023136"/>
    </source>
</evidence>
<feature type="transmembrane region" description="Helical" evidence="10">
    <location>
        <begin position="97"/>
        <end position="113"/>
    </location>
</feature>
<dbReference type="Pfam" id="PF00690">
    <property type="entry name" value="Cation_ATPase_N"/>
    <property type="match status" value="1"/>
</dbReference>
<dbReference type="FunFam" id="2.70.150.10:FF:000160">
    <property type="entry name" value="Sarcoplasmic/endoplasmic reticulum calcium ATPase 1"/>
    <property type="match status" value="1"/>
</dbReference>
<dbReference type="InterPro" id="IPR036412">
    <property type="entry name" value="HAD-like_sf"/>
</dbReference>
<comment type="caution">
    <text evidence="12">The sequence shown here is derived from an EMBL/GenBank/DDBJ whole genome shotgun (WGS) entry which is preliminary data.</text>
</comment>
<comment type="subcellular location">
    <subcellularLocation>
        <location evidence="1">Endomembrane system</location>
        <topology evidence="1">Multi-pass membrane protein</topology>
    </subcellularLocation>
</comment>
<name>A0A554WNH3_9BURK</name>
<dbReference type="Gene3D" id="1.20.1110.10">
    <property type="entry name" value="Calcium-transporting ATPase, transmembrane domain"/>
    <property type="match status" value="1"/>
</dbReference>
<dbReference type="Pfam" id="PF08282">
    <property type="entry name" value="Hydrolase_3"/>
    <property type="match status" value="1"/>
</dbReference>
<dbReference type="SUPFAM" id="SSF81660">
    <property type="entry name" value="Metal cation-transporting ATPase, ATP-binding domain N"/>
    <property type="match status" value="1"/>
</dbReference>
<dbReference type="PANTHER" id="PTHR42861">
    <property type="entry name" value="CALCIUM-TRANSPORTING ATPASE"/>
    <property type="match status" value="1"/>
</dbReference>
<dbReference type="GO" id="GO:0005524">
    <property type="term" value="F:ATP binding"/>
    <property type="evidence" value="ECO:0007669"/>
    <property type="project" value="UniProtKB-KW"/>
</dbReference>
<protein>
    <submittedName>
        <fullName evidence="12">Putative cation-transporting ATPase F</fullName>
        <ecNumber evidence="12">3.6.3.-</ecNumber>
    </submittedName>
</protein>
<dbReference type="PRINTS" id="PR00119">
    <property type="entry name" value="CATATPASE"/>
</dbReference>
<dbReference type="GO" id="GO:0016887">
    <property type="term" value="F:ATP hydrolysis activity"/>
    <property type="evidence" value="ECO:0007669"/>
    <property type="project" value="InterPro"/>
</dbReference>
<feature type="transmembrane region" description="Helical" evidence="10">
    <location>
        <begin position="741"/>
        <end position="759"/>
    </location>
</feature>
<evidence type="ECO:0000256" key="3">
    <source>
        <dbReference type="ARBA" id="ARBA00022692"/>
    </source>
</evidence>
<dbReference type="InterPro" id="IPR001757">
    <property type="entry name" value="P_typ_ATPase"/>
</dbReference>
<evidence type="ECO:0000313" key="13">
    <source>
        <dbReference type="Proteomes" id="UP000318554"/>
    </source>
</evidence>
<dbReference type="SFLD" id="SFLDS00003">
    <property type="entry name" value="Haloacid_Dehalogenase"/>
    <property type="match status" value="1"/>
</dbReference>